<evidence type="ECO:0000256" key="3">
    <source>
        <dbReference type="ARBA" id="ARBA00022692"/>
    </source>
</evidence>
<dbReference type="Pfam" id="PF13520">
    <property type="entry name" value="AA_permease_2"/>
    <property type="match status" value="1"/>
</dbReference>
<dbReference type="Proteomes" id="UP000002051">
    <property type="component" value="Chromosome 4"/>
</dbReference>
<feature type="transmembrane region" description="Helical" evidence="6">
    <location>
        <begin position="80"/>
        <end position="102"/>
    </location>
</feature>
<feature type="transmembrane region" description="Helical" evidence="6">
    <location>
        <begin position="201"/>
        <end position="224"/>
    </location>
</feature>
<keyword evidence="9" id="KW-1185">Reference proteome</keyword>
<feature type="transmembrane region" description="Helical" evidence="6">
    <location>
        <begin position="174"/>
        <end position="194"/>
    </location>
</feature>
<evidence type="ECO:0000256" key="1">
    <source>
        <dbReference type="ARBA" id="ARBA00004141"/>
    </source>
</evidence>
<evidence type="ECO:0000256" key="2">
    <source>
        <dbReference type="ARBA" id="ARBA00008572"/>
    </source>
</evidence>
<feature type="transmembrane region" description="Helical" evidence="6">
    <location>
        <begin position="123"/>
        <end position="143"/>
    </location>
</feature>
<evidence type="ECO:0000256" key="4">
    <source>
        <dbReference type="ARBA" id="ARBA00022989"/>
    </source>
</evidence>
<dbReference type="PANTHER" id="PTHR43243">
    <property type="entry name" value="INNER MEMBRANE TRANSPORTER YGJI-RELATED"/>
    <property type="match status" value="1"/>
</dbReference>
<feature type="transmembrane region" description="Helical" evidence="6">
    <location>
        <begin position="52"/>
        <end position="74"/>
    </location>
</feature>
<name>A0A072UPI7_MEDTR</name>
<dbReference type="Gene3D" id="1.20.1740.10">
    <property type="entry name" value="Amino acid/polyamine transporter I"/>
    <property type="match status" value="1"/>
</dbReference>
<comment type="similarity">
    <text evidence="2">Belongs to the amino acid-polyamine-organocation (APC) superfamily. Cationic amino acid transporter (CAT) (TC 2.A.3.3) family.</text>
</comment>
<dbReference type="InterPro" id="IPR002293">
    <property type="entry name" value="AA/rel_permease1"/>
</dbReference>
<dbReference type="GO" id="GO:0022857">
    <property type="term" value="F:transmembrane transporter activity"/>
    <property type="evidence" value="ECO:0007669"/>
    <property type="project" value="InterPro"/>
</dbReference>
<feature type="transmembrane region" description="Helical" evidence="6">
    <location>
        <begin position="236"/>
        <end position="258"/>
    </location>
</feature>
<accession>A0A072UPI7</accession>
<evidence type="ECO:0000256" key="5">
    <source>
        <dbReference type="ARBA" id="ARBA00023136"/>
    </source>
</evidence>
<evidence type="ECO:0000313" key="8">
    <source>
        <dbReference type="EnsemblPlants" id="KEH31612"/>
    </source>
</evidence>
<dbReference type="OrthoDB" id="3900342at2759"/>
<feature type="transmembrane region" description="Helical" evidence="6">
    <location>
        <begin position="279"/>
        <end position="303"/>
    </location>
</feature>
<dbReference type="GO" id="GO:0016020">
    <property type="term" value="C:membrane"/>
    <property type="evidence" value="ECO:0007669"/>
    <property type="project" value="UniProtKB-SubCell"/>
</dbReference>
<dbReference type="ExpressionAtlas" id="A0A072UPI7">
    <property type="expression patterns" value="differential"/>
</dbReference>
<keyword evidence="4 6" id="KW-1133">Transmembrane helix</keyword>
<protein>
    <submittedName>
        <fullName evidence="7">Cationic amino acid transporter</fullName>
    </submittedName>
</protein>
<dbReference type="EMBL" id="CM001220">
    <property type="protein sequence ID" value="KEH31612.1"/>
    <property type="molecule type" value="Genomic_DNA"/>
</dbReference>
<organism evidence="7 9">
    <name type="scientific">Medicago truncatula</name>
    <name type="common">Barrel medic</name>
    <name type="synonym">Medicago tribuloides</name>
    <dbReference type="NCBI Taxonomy" id="3880"/>
    <lineage>
        <taxon>Eukaryota</taxon>
        <taxon>Viridiplantae</taxon>
        <taxon>Streptophyta</taxon>
        <taxon>Embryophyta</taxon>
        <taxon>Tracheophyta</taxon>
        <taxon>Spermatophyta</taxon>
        <taxon>Magnoliopsida</taxon>
        <taxon>eudicotyledons</taxon>
        <taxon>Gunneridae</taxon>
        <taxon>Pentapetalae</taxon>
        <taxon>rosids</taxon>
        <taxon>fabids</taxon>
        <taxon>Fabales</taxon>
        <taxon>Fabaceae</taxon>
        <taxon>Papilionoideae</taxon>
        <taxon>50 kb inversion clade</taxon>
        <taxon>NPAAA clade</taxon>
        <taxon>Hologalegina</taxon>
        <taxon>IRL clade</taxon>
        <taxon>Trifolieae</taxon>
        <taxon>Medicago</taxon>
    </lineage>
</organism>
<keyword evidence="3 6" id="KW-0812">Transmembrane</keyword>
<reference evidence="7 9" key="1">
    <citation type="journal article" date="2011" name="Nature">
        <title>The Medicago genome provides insight into the evolution of rhizobial symbioses.</title>
        <authorList>
            <person name="Young N.D."/>
            <person name="Debelle F."/>
            <person name="Oldroyd G.E."/>
            <person name="Geurts R."/>
            <person name="Cannon S.B."/>
            <person name="Udvardi M.K."/>
            <person name="Benedito V.A."/>
            <person name="Mayer K.F."/>
            <person name="Gouzy J."/>
            <person name="Schoof H."/>
            <person name="Van de Peer Y."/>
            <person name="Proost S."/>
            <person name="Cook D.R."/>
            <person name="Meyers B.C."/>
            <person name="Spannagl M."/>
            <person name="Cheung F."/>
            <person name="De Mita S."/>
            <person name="Krishnakumar V."/>
            <person name="Gundlach H."/>
            <person name="Zhou S."/>
            <person name="Mudge J."/>
            <person name="Bharti A.K."/>
            <person name="Murray J.D."/>
            <person name="Naoumkina M.A."/>
            <person name="Rosen B."/>
            <person name="Silverstein K.A."/>
            <person name="Tang H."/>
            <person name="Rombauts S."/>
            <person name="Zhao P.X."/>
            <person name="Zhou P."/>
            <person name="Barbe V."/>
            <person name="Bardou P."/>
            <person name="Bechner M."/>
            <person name="Bellec A."/>
            <person name="Berger A."/>
            <person name="Berges H."/>
            <person name="Bidwell S."/>
            <person name="Bisseling T."/>
            <person name="Choisne N."/>
            <person name="Couloux A."/>
            <person name="Denny R."/>
            <person name="Deshpande S."/>
            <person name="Dai X."/>
            <person name="Doyle J.J."/>
            <person name="Dudez A.M."/>
            <person name="Farmer A.D."/>
            <person name="Fouteau S."/>
            <person name="Franken C."/>
            <person name="Gibelin C."/>
            <person name="Gish J."/>
            <person name="Goldstein S."/>
            <person name="Gonzalez A.J."/>
            <person name="Green P.J."/>
            <person name="Hallab A."/>
            <person name="Hartog M."/>
            <person name="Hua A."/>
            <person name="Humphray S.J."/>
            <person name="Jeong D.H."/>
            <person name="Jing Y."/>
            <person name="Jocker A."/>
            <person name="Kenton S.M."/>
            <person name="Kim D.J."/>
            <person name="Klee K."/>
            <person name="Lai H."/>
            <person name="Lang C."/>
            <person name="Lin S."/>
            <person name="Macmil S.L."/>
            <person name="Magdelenat G."/>
            <person name="Matthews L."/>
            <person name="McCorrison J."/>
            <person name="Monaghan E.L."/>
            <person name="Mun J.H."/>
            <person name="Najar F.Z."/>
            <person name="Nicholson C."/>
            <person name="Noirot C."/>
            <person name="O'Bleness M."/>
            <person name="Paule C.R."/>
            <person name="Poulain J."/>
            <person name="Prion F."/>
            <person name="Qin B."/>
            <person name="Qu C."/>
            <person name="Retzel E.F."/>
            <person name="Riddle C."/>
            <person name="Sallet E."/>
            <person name="Samain S."/>
            <person name="Samson N."/>
            <person name="Sanders I."/>
            <person name="Saurat O."/>
            <person name="Scarpelli C."/>
            <person name="Schiex T."/>
            <person name="Segurens B."/>
            <person name="Severin A.J."/>
            <person name="Sherrier D.J."/>
            <person name="Shi R."/>
            <person name="Sims S."/>
            <person name="Singer S.R."/>
            <person name="Sinharoy S."/>
            <person name="Sterck L."/>
            <person name="Viollet A."/>
            <person name="Wang B.B."/>
            <person name="Wang K."/>
            <person name="Wang M."/>
            <person name="Wang X."/>
            <person name="Warfsmann J."/>
            <person name="Weissenbach J."/>
            <person name="White D.D."/>
            <person name="White J.D."/>
            <person name="Wiley G.B."/>
            <person name="Wincker P."/>
            <person name="Xing Y."/>
            <person name="Yang L."/>
            <person name="Yao Z."/>
            <person name="Ying F."/>
            <person name="Zhai J."/>
            <person name="Zhou L."/>
            <person name="Zuber A."/>
            <person name="Denarie J."/>
            <person name="Dixon R.A."/>
            <person name="May G.D."/>
            <person name="Schwartz D.C."/>
            <person name="Rogers J."/>
            <person name="Quetier F."/>
            <person name="Town C.D."/>
            <person name="Roe B.A."/>
        </authorList>
    </citation>
    <scope>NUCLEOTIDE SEQUENCE [LARGE SCALE GENOMIC DNA]</scope>
    <source>
        <strain evidence="7">A17</strain>
        <strain evidence="8 9">cv. Jemalong A17</strain>
    </source>
</reference>
<dbReference type="PANTHER" id="PTHR43243:SF3">
    <property type="entry name" value="OS04G0543600 PROTEIN"/>
    <property type="match status" value="1"/>
</dbReference>
<evidence type="ECO:0000256" key="6">
    <source>
        <dbReference type="SAM" id="Phobius"/>
    </source>
</evidence>
<keyword evidence="5 6" id="KW-0472">Membrane</keyword>
<proteinExistence type="inferred from homology"/>
<dbReference type="EnsemblPlants" id="KEH31612">
    <property type="protein sequence ID" value="KEH31612"/>
    <property type="gene ID" value="MTR_4g099270"/>
</dbReference>
<reference evidence="7 9" key="2">
    <citation type="journal article" date="2014" name="BMC Genomics">
        <title>An improved genome release (version Mt4.0) for the model legume Medicago truncatula.</title>
        <authorList>
            <person name="Tang H."/>
            <person name="Krishnakumar V."/>
            <person name="Bidwell S."/>
            <person name="Rosen B."/>
            <person name="Chan A."/>
            <person name="Zhou S."/>
            <person name="Gentzbittel L."/>
            <person name="Childs K.L."/>
            <person name="Yandell M."/>
            <person name="Gundlach H."/>
            <person name="Mayer K.F."/>
            <person name="Schwartz D.C."/>
            <person name="Town C.D."/>
        </authorList>
    </citation>
    <scope>GENOME REANNOTATION</scope>
    <source>
        <strain evidence="7">A17</strain>
        <strain evidence="8 9">cv. Jemalong A17</strain>
    </source>
</reference>
<evidence type="ECO:0000313" key="7">
    <source>
        <dbReference type="EMBL" id="KEH31612.1"/>
    </source>
</evidence>
<evidence type="ECO:0000313" key="9">
    <source>
        <dbReference type="Proteomes" id="UP000002051"/>
    </source>
</evidence>
<dbReference type="AlphaFoldDB" id="A0A072UPI7"/>
<gene>
    <name evidence="8" type="primary">25493587</name>
    <name evidence="7" type="ordered locus">MTR_4g099270</name>
</gene>
<sequence>MTTLSNYFYSLSQTPHRLRKRMLATWTPDQEFNQVRQRSGADMKRKLNWYDLIALGVGGMLGVGVFVTTGPVALHQSGPSVFISYIIAGISALLSSLCYTEFAVQVPVAGGAFSYLRLTFGEFLGYFGGANILMEYVFSNAAVARSFTEYLSFAFGENNPNVWRVEVHGLPKDYNMLDFPAVALILLLTLCLCHSTKESSILNLIMTVFHVIFFGFIIVAGYYNGSTKNLVNPKGIAPYGVRGVLDGAAIVYFSYIGYDSASTMAEEVKDPYKSLPIGIVGSVLITTLLYCLMALSLCIMVPYNKVSHI</sequence>
<reference evidence="8" key="3">
    <citation type="submission" date="2015-04" db="UniProtKB">
        <authorList>
            <consortium name="EnsemblPlants"/>
        </authorList>
    </citation>
    <scope>IDENTIFICATION</scope>
    <source>
        <strain evidence="8">cv. Jemalong A17</strain>
    </source>
</reference>
<comment type="subcellular location">
    <subcellularLocation>
        <location evidence="1">Membrane</location>
        <topology evidence="1">Multi-pass membrane protein</topology>
    </subcellularLocation>
</comment>